<keyword evidence="2" id="KW-1185">Reference proteome</keyword>
<proteinExistence type="predicted"/>
<dbReference type="AlphaFoldDB" id="A0A1I7MUE7"/>
<reference evidence="2" key="1">
    <citation type="submission" date="2016-10" db="EMBL/GenBank/DDBJ databases">
        <authorList>
            <person name="Varghese N."/>
            <person name="Submissions S."/>
        </authorList>
    </citation>
    <scope>NUCLEOTIDE SEQUENCE [LARGE SCALE GENOMIC DNA]</scope>
    <source>
        <strain evidence="2">DSM 1565</strain>
    </source>
</reference>
<dbReference type="Proteomes" id="UP000199423">
    <property type="component" value="Unassembled WGS sequence"/>
</dbReference>
<sequence length="145" mass="15793">MSNRFYASLFYIALIVASSWTVVTIGEALAREALTKLALAPSAERRPTRVNVVLASQKAIASPSTARDVIVPKAPSIALGELAKGLDDAEQNNKQDKTMGVVVRPRVAGWVKRIPRRAIPEDLPRRAASEDSSGRIIMRSLRAEM</sequence>
<dbReference type="RefSeq" id="WP_092863203.1">
    <property type="nucleotide sequence ID" value="NZ_FPCH01000001.1"/>
</dbReference>
<dbReference type="OrthoDB" id="7933137at2"/>
<organism evidence="1 2">
    <name type="scientific">Hyphomicrobium facile</name>
    <dbReference type="NCBI Taxonomy" id="51670"/>
    <lineage>
        <taxon>Bacteria</taxon>
        <taxon>Pseudomonadati</taxon>
        <taxon>Pseudomonadota</taxon>
        <taxon>Alphaproteobacteria</taxon>
        <taxon>Hyphomicrobiales</taxon>
        <taxon>Hyphomicrobiaceae</taxon>
        <taxon>Hyphomicrobium</taxon>
    </lineage>
</organism>
<evidence type="ECO:0000313" key="1">
    <source>
        <dbReference type="EMBL" id="SFV26024.1"/>
    </source>
</evidence>
<evidence type="ECO:0000313" key="2">
    <source>
        <dbReference type="Proteomes" id="UP000199423"/>
    </source>
</evidence>
<gene>
    <name evidence="1" type="ORF">SAMN04488557_0292</name>
</gene>
<accession>A0A1I7MUE7</accession>
<name>A0A1I7MUE7_9HYPH</name>
<protein>
    <submittedName>
        <fullName evidence="1">Uncharacterized protein</fullName>
    </submittedName>
</protein>
<dbReference type="EMBL" id="FPCH01000001">
    <property type="protein sequence ID" value="SFV26024.1"/>
    <property type="molecule type" value="Genomic_DNA"/>
</dbReference>